<comment type="cofactor">
    <cofactor evidence="1 5 7">
        <name>pyridoxal 5'-phosphate</name>
        <dbReference type="ChEBI" id="CHEBI:597326"/>
    </cofactor>
</comment>
<evidence type="ECO:0000256" key="3">
    <source>
        <dbReference type="ARBA" id="ARBA00022898"/>
    </source>
</evidence>
<evidence type="ECO:0000256" key="1">
    <source>
        <dbReference type="ARBA" id="ARBA00001933"/>
    </source>
</evidence>
<feature type="domain" description="Aminotransferase class V" evidence="8">
    <location>
        <begin position="24"/>
        <end position="351"/>
    </location>
</feature>
<dbReference type="PIRSF" id="PIRSF000524">
    <property type="entry name" value="SPT"/>
    <property type="match status" value="1"/>
</dbReference>
<evidence type="ECO:0000313" key="9">
    <source>
        <dbReference type="EMBL" id="OGG05637.1"/>
    </source>
</evidence>
<dbReference type="PROSITE" id="PS00595">
    <property type="entry name" value="AA_TRANSFER_CLASS_5"/>
    <property type="match status" value="1"/>
</dbReference>
<comment type="similarity">
    <text evidence="2 6">Belongs to the class-V pyridoxal-phosphate-dependent aminotransferase family.</text>
</comment>
<dbReference type="InterPro" id="IPR015422">
    <property type="entry name" value="PyrdxlP-dep_Trfase_small"/>
</dbReference>
<dbReference type="InterPro" id="IPR015421">
    <property type="entry name" value="PyrdxlP-dep_Trfase_major"/>
</dbReference>
<dbReference type="InterPro" id="IPR024169">
    <property type="entry name" value="SP_NH2Trfase/AEP_transaminase"/>
</dbReference>
<dbReference type="SUPFAM" id="SSF53383">
    <property type="entry name" value="PLP-dependent transferases"/>
    <property type="match status" value="1"/>
</dbReference>
<feature type="binding site" evidence="4">
    <location>
        <position position="338"/>
    </location>
    <ligand>
        <name>substrate</name>
    </ligand>
</feature>
<dbReference type="GO" id="GO:0019265">
    <property type="term" value="P:glycine biosynthetic process, by transamination of glyoxylate"/>
    <property type="evidence" value="ECO:0007669"/>
    <property type="project" value="TreeGrafter"/>
</dbReference>
<comment type="caution">
    <text evidence="9">The sequence shown here is derived from an EMBL/GenBank/DDBJ whole genome shotgun (WGS) entry which is preliminary data.</text>
</comment>
<dbReference type="Gene3D" id="3.40.640.10">
    <property type="entry name" value="Type I PLP-dependent aspartate aminotransferase-like (Major domain)"/>
    <property type="match status" value="1"/>
</dbReference>
<dbReference type="AlphaFoldDB" id="A0A1F5Z0C8"/>
<gene>
    <name evidence="9" type="ORF">A2777_00460</name>
</gene>
<proteinExistence type="inferred from homology"/>
<accession>A0A1F5Z0C8</accession>
<organism evidence="9 10">
    <name type="scientific">Candidatus Gottesmanbacteria bacterium RIFCSPHIGHO2_01_FULL_40_15</name>
    <dbReference type="NCBI Taxonomy" id="1798376"/>
    <lineage>
        <taxon>Bacteria</taxon>
        <taxon>Candidatus Gottesmaniibacteriota</taxon>
    </lineage>
</organism>
<evidence type="ECO:0000256" key="2">
    <source>
        <dbReference type="ARBA" id="ARBA00009236"/>
    </source>
</evidence>
<dbReference type="Gene3D" id="3.90.1150.10">
    <property type="entry name" value="Aspartate Aminotransferase, domain 1"/>
    <property type="match status" value="1"/>
</dbReference>
<evidence type="ECO:0000256" key="7">
    <source>
        <dbReference type="RuleBase" id="RU004504"/>
    </source>
</evidence>
<evidence type="ECO:0000256" key="5">
    <source>
        <dbReference type="PIRSR" id="PIRSR000524-50"/>
    </source>
</evidence>
<dbReference type="PANTHER" id="PTHR21152:SF40">
    <property type="entry name" value="ALANINE--GLYOXYLATE AMINOTRANSFERASE"/>
    <property type="match status" value="1"/>
</dbReference>
<evidence type="ECO:0000313" key="10">
    <source>
        <dbReference type="Proteomes" id="UP000177354"/>
    </source>
</evidence>
<keyword evidence="3 5" id="KW-0663">Pyridoxal phosphate</keyword>
<dbReference type="Proteomes" id="UP000177354">
    <property type="component" value="Unassembled WGS sequence"/>
</dbReference>
<dbReference type="FunFam" id="3.40.640.10:FF:000054">
    <property type="entry name" value="Serine--glyoxylate aminotransferase"/>
    <property type="match status" value="1"/>
</dbReference>
<reference evidence="9 10" key="1">
    <citation type="journal article" date="2016" name="Nat. Commun.">
        <title>Thousands of microbial genomes shed light on interconnected biogeochemical processes in an aquifer system.</title>
        <authorList>
            <person name="Anantharaman K."/>
            <person name="Brown C.T."/>
            <person name="Hug L.A."/>
            <person name="Sharon I."/>
            <person name="Castelle C.J."/>
            <person name="Probst A.J."/>
            <person name="Thomas B.C."/>
            <person name="Singh A."/>
            <person name="Wilkins M.J."/>
            <person name="Karaoz U."/>
            <person name="Brodie E.L."/>
            <person name="Williams K.H."/>
            <person name="Hubbard S.S."/>
            <person name="Banfield J.F."/>
        </authorList>
    </citation>
    <scope>NUCLEOTIDE SEQUENCE [LARGE SCALE GENOMIC DNA]</scope>
</reference>
<evidence type="ECO:0000256" key="6">
    <source>
        <dbReference type="RuleBase" id="RU004075"/>
    </source>
</evidence>
<feature type="modified residue" description="N6-(pyridoxal phosphate)lysine" evidence="5">
    <location>
        <position position="194"/>
    </location>
</feature>
<dbReference type="Pfam" id="PF00266">
    <property type="entry name" value="Aminotran_5"/>
    <property type="match status" value="1"/>
</dbReference>
<dbReference type="GO" id="GO:0004760">
    <property type="term" value="F:L-serine-pyruvate transaminase activity"/>
    <property type="evidence" value="ECO:0007669"/>
    <property type="project" value="TreeGrafter"/>
</dbReference>
<dbReference type="EMBL" id="MFJF01000028">
    <property type="protein sequence ID" value="OGG05637.1"/>
    <property type="molecule type" value="Genomic_DNA"/>
</dbReference>
<protein>
    <recommendedName>
        <fullName evidence="8">Aminotransferase class V domain-containing protein</fullName>
    </recommendedName>
</protein>
<dbReference type="InterPro" id="IPR015424">
    <property type="entry name" value="PyrdxlP-dep_Trfase"/>
</dbReference>
<dbReference type="PANTHER" id="PTHR21152">
    <property type="entry name" value="AMINOTRANSFERASE CLASS V"/>
    <property type="match status" value="1"/>
</dbReference>
<dbReference type="InterPro" id="IPR020578">
    <property type="entry name" value="Aminotrans_V_PyrdxlP_BS"/>
</dbReference>
<evidence type="ECO:0000259" key="8">
    <source>
        <dbReference type="Pfam" id="PF00266"/>
    </source>
</evidence>
<sequence>MKDNTFNLRIPGPTPIPSEVIKSSARQMINHRGKTYEEIQKRITGNLKYFFQTENDILLLTSSGMGGLEAAVVNFFSPGDKLVFFTCGEFGNRWAEIGKRYGADVVHVKFTPGKRVDKDTVYEILEKNDNVSGVFITHNETATGVINPIPQFSSIISNHKNKPLFLVDSISALGAVDLPADKLGIDVLVTASQKAWMAPPGIAMISVSRRAWNRQVNARMPKYYFDLSMYREFSIKNQTPATPAVGVLYGLDKSLEIMRKEGREEIFKKHTDLKDYIRGKIKSSKLQLFVTDDNASPTVTSIRIPIGIDFHQWIALLREKYKVVVVGGMGETKGKIIRIAHMGYVTKNDLDQTVTALIKSLEKLS</sequence>
<name>A0A1F5Z0C8_9BACT</name>
<evidence type="ECO:0000256" key="4">
    <source>
        <dbReference type="PIRSR" id="PIRSR000524-1"/>
    </source>
</evidence>
<dbReference type="GO" id="GO:0008453">
    <property type="term" value="F:alanine-glyoxylate transaminase activity"/>
    <property type="evidence" value="ECO:0007669"/>
    <property type="project" value="TreeGrafter"/>
</dbReference>
<dbReference type="InterPro" id="IPR000192">
    <property type="entry name" value="Aminotrans_V_dom"/>
</dbReference>